<evidence type="ECO:0000313" key="11">
    <source>
        <dbReference type="Proteomes" id="UP000000646"/>
    </source>
</evidence>
<dbReference type="NCBIfam" id="NF006738">
    <property type="entry name" value="PRK09267.1-4"/>
    <property type="match status" value="1"/>
</dbReference>
<dbReference type="SUPFAM" id="SSF52218">
    <property type="entry name" value="Flavoproteins"/>
    <property type="match status" value="1"/>
</dbReference>
<dbReference type="NCBIfam" id="NF006739">
    <property type="entry name" value="PRK09267.1-5"/>
    <property type="match status" value="1"/>
</dbReference>
<keyword evidence="7" id="KW-0535">Nitrogen fixation</keyword>
<dbReference type="InterPro" id="IPR008254">
    <property type="entry name" value="Flavodoxin/NO_synth"/>
</dbReference>
<evidence type="ECO:0000256" key="2">
    <source>
        <dbReference type="ARBA" id="ARBA00005267"/>
    </source>
</evidence>
<dbReference type="PROSITE" id="PS00201">
    <property type="entry name" value="FLAVODOXIN"/>
    <property type="match status" value="1"/>
</dbReference>
<dbReference type="PIRSF" id="PIRSF038996">
    <property type="entry name" value="FldA"/>
    <property type="match status" value="1"/>
</dbReference>
<accession>A0A0H3PAL3</accession>
<dbReference type="PRINTS" id="PR00369">
    <property type="entry name" value="FLAVODOXIN"/>
</dbReference>
<dbReference type="eggNOG" id="COG0716">
    <property type="taxonomic scope" value="Bacteria"/>
</dbReference>
<keyword evidence="6 8" id="KW-0249">Electron transport</keyword>
<dbReference type="AlphaFoldDB" id="A0A0H3PAL3"/>
<name>A0A0H3PAL3_CAMJJ</name>
<dbReference type="InterPro" id="IPR050619">
    <property type="entry name" value="Flavodoxin"/>
</dbReference>
<evidence type="ECO:0000256" key="5">
    <source>
        <dbReference type="ARBA" id="ARBA00022643"/>
    </source>
</evidence>
<gene>
    <name evidence="10" type="primary">fldA</name>
    <name evidence="10" type="ordered locus">CJJ81176_1384</name>
</gene>
<dbReference type="RefSeq" id="WP_002855629.1">
    <property type="nucleotide sequence ID" value="NC_008787.1"/>
</dbReference>
<keyword evidence="4 8" id="KW-0285">Flavoprotein</keyword>
<dbReference type="PROSITE" id="PS50902">
    <property type="entry name" value="FLAVODOXIN_LIKE"/>
    <property type="match status" value="1"/>
</dbReference>
<proteinExistence type="inferred from homology"/>
<evidence type="ECO:0000313" key="10">
    <source>
        <dbReference type="EMBL" id="EAQ72744.1"/>
    </source>
</evidence>
<dbReference type="GO" id="GO:0009055">
    <property type="term" value="F:electron transfer activity"/>
    <property type="evidence" value="ECO:0007669"/>
    <property type="project" value="UniProtKB-UniRule"/>
</dbReference>
<organism evidence="10 11">
    <name type="scientific">Campylobacter jejuni subsp. jejuni serotype O:23/36 (strain 81-176)</name>
    <dbReference type="NCBI Taxonomy" id="354242"/>
    <lineage>
        <taxon>Bacteria</taxon>
        <taxon>Pseudomonadati</taxon>
        <taxon>Campylobacterota</taxon>
        <taxon>Epsilonproteobacteria</taxon>
        <taxon>Campylobacterales</taxon>
        <taxon>Campylobacteraceae</taxon>
        <taxon>Campylobacter</taxon>
    </lineage>
</organism>
<feature type="domain" description="Flavodoxin-like" evidence="9">
    <location>
        <begin position="3"/>
        <end position="159"/>
    </location>
</feature>
<dbReference type="Pfam" id="PF00258">
    <property type="entry name" value="Flavodoxin_1"/>
    <property type="match status" value="1"/>
</dbReference>
<dbReference type="PANTHER" id="PTHR42809">
    <property type="entry name" value="FLAVODOXIN 2"/>
    <property type="match status" value="1"/>
</dbReference>
<dbReference type="InterPro" id="IPR001094">
    <property type="entry name" value="Flavdoxin-like"/>
</dbReference>
<dbReference type="KEGG" id="cjj:CJJ81176_1384"/>
<keyword evidence="5 8" id="KW-0288">FMN</keyword>
<reference evidence="11" key="1">
    <citation type="submission" date="2006-12" db="EMBL/GenBank/DDBJ databases">
        <authorList>
            <person name="Fouts D.E."/>
            <person name="Nelson K.E."/>
            <person name="Sebastian Y."/>
        </authorList>
    </citation>
    <scope>NUCLEOTIDE SEQUENCE [LARGE SCALE GENOMIC DNA]</scope>
    <source>
        <strain evidence="11">81-176</strain>
    </source>
</reference>
<dbReference type="EMBL" id="CP000538">
    <property type="protein sequence ID" value="EAQ72744.1"/>
    <property type="molecule type" value="Genomic_DNA"/>
</dbReference>
<dbReference type="InterPro" id="IPR010086">
    <property type="entry name" value="Flavodoxin_lc"/>
</dbReference>
<evidence type="ECO:0000256" key="7">
    <source>
        <dbReference type="ARBA" id="ARBA00023231"/>
    </source>
</evidence>
<evidence type="ECO:0000256" key="1">
    <source>
        <dbReference type="ARBA" id="ARBA00001917"/>
    </source>
</evidence>
<evidence type="ECO:0000256" key="8">
    <source>
        <dbReference type="PIRNR" id="PIRNR038996"/>
    </source>
</evidence>
<dbReference type="InterPro" id="IPR029039">
    <property type="entry name" value="Flavoprotein-like_sf"/>
</dbReference>
<dbReference type="PANTHER" id="PTHR42809:SF1">
    <property type="entry name" value="FLAVODOXIN 1"/>
    <property type="match status" value="1"/>
</dbReference>
<dbReference type="HOGENOM" id="CLU_051402_1_0_7"/>
<evidence type="ECO:0000256" key="6">
    <source>
        <dbReference type="ARBA" id="ARBA00022982"/>
    </source>
</evidence>
<keyword evidence="3 8" id="KW-0813">Transport</keyword>
<protein>
    <recommendedName>
        <fullName evidence="8">Flavodoxin</fullName>
    </recommendedName>
</protein>
<evidence type="ECO:0000256" key="3">
    <source>
        <dbReference type="ARBA" id="ARBA00022448"/>
    </source>
</evidence>
<comment type="cofactor">
    <cofactor evidence="1 8">
        <name>FMN</name>
        <dbReference type="ChEBI" id="CHEBI:58210"/>
    </cofactor>
</comment>
<evidence type="ECO:0000256" key="4">
    <source>
        <dbReference type="ARBA" id="ARBA00022630"/>
    </source>
</evidence>
<evidence type="ECO:0000259" key="9">
    <source>
        <dbReference type="PROSITE" id="PS50902"/>
    </source>
</evidence>
<dbReference type="InterPro" id="IPR001226">
    <property type="entry name" value="Flavodoxin_CS"/>
</dbReference>
<dbReference type="NCBIfam" id="TIGR01752">
    <property type="entry name" value="flav_long"/>
    <property type="match status" value="1"/>
</dbReference>
<comment type="similarity">
    <text evidence="2 8">Belongs to the flavodoxin family.</text>
</comment>
<dbReference type="Proteomes" id="UP000000646">
    <property type="component" value="Chromosome"/>
</dbReference>
<dbReference type="Gene3D" id="3.40.50.360">
    <property type="match status" value="1"/>
</dbReference>
<sequence length="163" mass="17121">MSVAVIYGSAMGNTEGAANTIASKLGISDVFNISDIDAAKMNSYDKLICGTSTWGSGDLQDDWDGFDFSGLSLGGKTVAVFGMGDSESYSDTFCGGMGKLAQNLKDAGANLVGEVSTDGYTFEASDAVVDGKFVGLALDNDNQEDQTESRIDAWVEQIKPYFA</sequence>
<dbReference type="GO" id="GO:0010181">
    <property type="term" value="F:FMN binding"/>
    <property type="evidence" value="ECO:0007669"/>
    <property type="project" value="UniProtKB-UniRule"/>
</dbReference>
<comment type="function">
    <text evidence="8">Low-potential electron donor to a number of redox enzymes.</text>
</comment>